<evidence type="ECO:0000256" key="1">
    <source>
        <dbReference type="ARBA" id="ARBA00009477"/>
    </source>
</evidence>
<dbReference type="Gene3D" id="2.40.30.170">
    <property type="match status" value="1"/>
</dbReference>
<dbReference type="AlphaFoldDB" id="A0A931I174"/>
<feature type="domain" description="Multidrug resistance protein MdtA-like barrel-sandwich hybrid" evidence="2">
    <location>
        <begin position="96"/>
        <end position="217"/>
    </location>
</feature>
<dbReference type="GO" id="GO:0015562">
    <property type="term" value="F:efflux transmembrane transporter activity"/>
    <property type="evidence" value="ECO:0007669"/>
    <property type="project" value="TreeGrafter"/>
</dbReference>
<dbReference type="Gene3D" id="2.40.50.100">
    <property type="match status" value="1"/>
</dbReference>
<name>A0A931I174_9HYPH</name>
<dbReference type="NCBIfam" id="TIGR01730">
    <property type="entry name" value="RND_mfp"/>
    <property type="match status" value="1"/>
</dbReference>
<protein>
    <submittedName>
        <fullName evidence="4">Efflux RND transporter periplasmic adaptor subunit</fullName>
    </submittedName>
</protein>
<dbReference type="InterPro" id="IPR058625">
    <property type="entry name" value="MdtA-like_BSH"/>
</dbReference>
<dbReference type="PANTHER" id="PTHR30469">
    <property type="entry name" value="MULTIDRUG RESISTANCE PROTEIN MDTA"/>
    <property type="match status" value="1"/>
</dbReference>
<dbReference type="Pfam" id="PF25917">
    <property type="entry name" value="BSH_RND"/>
    <property type="match status" value="1"/>
</dbReference>
<evidence type="ECO:0000313" key="4">
    <source>
        <dbReference type="EMBL" id="MBH0238320.1"/>
    </source>
</evidence>
<comment type="similarity">
    <text evidence="1">Belongs to the membrane fusion protein (MFP) (TC 8.A.1) family.</text>
</comment>
<dbReference type="PANTHER" id="PTHR30469:SF11">
    <property type="entry name" value="BLL4320 PROTEIN"/>
    <property type="match status" value="1"/>
</dbReference>
<dbReference type="EMBL" id="JADZLT010000050">
    <property type="protein sequence ID" value="MBH0238320.1"/>
    <property type="molecule type" value="Genomic_DNA"/>
</dbReference>
<reference evidence="4" key="1">
    <citation type="submission" date="2020-12" db="EMBL/GenBank/DDBJ databases">
        <title>Methylobrevis albus sp. nov., isolated from fresh water lack sediment.</title>
        <authorList>
            <person name="Zou Q."/>
        </authorList>
    </citation>
    <scope>NUCLEOTIDE SEQUENCE</scope>
    <source>
        <strain evidence="4">L22</strain>
    </source>
</reference>
<sequence length="393" mass="40885">MAVWKQACLVLVVLVVAAVAWIRFDPAAAGVARGIGVPAAVVALVAASEGDAPAGGRPGAGGRGGPAGPIPVVTAAAVDSVTNDRVSAIGTAEALRTVRLFSRVTGMVTDVTFRAGETVEAGALLVALDDDAEVIARERADVTLADARAKVERYDRLAESRSLSTVERDVARSELAAAELALREAQLALSYREIKAPFRGVVGLSGIEVGDMINASTEITTLDDRSRLKVQFRIPEKYAALVALGQEATATTPSRPGETFSGALTAVGSRIEADSRTLVLEAEIENTADQLRPGMSFLVSLRFPGDAYPAVPALAVQWDREGSYVWRVSDNKVERVGVRIVERTPDTALIEGPIAAGDVVVQEGVQRLRPGVEVAAGGAPAAPDAAAPAVPRS</sequence>
<dbReference type="GO" id="GO:1990281">
    <property type="term" value="C:efflux pump complex"/>
    <property type="evidence" value="ECO:0007669"/>
    <property type="project" value="TreeGrafter"/>
</dbReference>
<dbReference type="Proteomes" id="UP000631694">
    <property type="component" value="Unassembled WGS sequence"/>
</dbReference>
<proteinExistence type="inferred from homology"/>
<feature type="domain" description="CusB-like beta-barrel" evidence="3">
    <location>
        <begin position="230"/>
        <end position="302"/>
    </location>
</feature>
<keyword evidence="5" id="KW-1185">Reference proteome</keyword>
<evidence type="ECO:0000259" key="3">
    <source>
        <dbReference type="Pfam" id="PF25954"/>
    </source>
</evidence>
<dbReference type="RefSeq" id="WP_197311402.1">
    <property type="nucleotide sequence ID" value="NZ_JADZLT010000050.1"/>
</dbReference>
<dbReference type="InterPro" id="IPR058792">
    <property type="entry name" value="Beta-barrel_RND_2"/>
</dbReference>
<dbReference type="Gene3D" id="2.40.420.20">
    <property type="match status" value="1"/>
</dbReference>
<dbReference type="FunFam" id="2.40.30.170:FF:000010">
    <property type="entry name" value="Efflux RND transporter periplasmic adaptor subunit"/>
    <property type="match status" value="1"/>
</dbReference>
<gene>
    <name evidence="4" type="ORF">I5731_10835</name>
</gene>
<dbReference type="Pfam" id="PF25954">
    <property type="entry name" value="Beta-barrel_RND_2"/>
    <property type="match status" value="1"/>
</dbReference>
<evidence type="ECO:0000313" key="5">
    <source>
        <dbReference type="Proteomes" id="UP000631694"/>
    </source>
</evidence>
<organism evidence="4 5">
    <name type="scientific">Methylobrevis albus</name>
    <dbReference type="NCBI Taxonomy" id="2793297"/>
    <lineage>
        <taxon>Bacteria</taxon>
        <taxon>Pseudomonadati</taxon>
        <taxon>Pseudomonadota</taxon>
        <taxon>Alphaproteobacteria</taxon>
        <taxon>Hyphomicrobiales</taxon>
        <taxon>Pleomorphomonadaceae</taxon>
        <taxon>Methylobrevis</taxon>
    </lineage>
</organism>
<evidence type="ECO:0000259" key="2">
    <source>
        <dbReference type="Pfam" id="PF25917"/>
    </source>
</evidence>
<comment type="caution">
    <text evidence="4">The sequence shown here is derived from an EMBL/GenBank/DDBJ whole genome shotgun (WGS) entry which is preliminary data.</text>
</comment>
<accession>A0A931I174</accession>
<dbReference type="SUPFAM" id="SSF111369">
    <property type="entry name" value="HlyD-like secretion proteins"/>
    <property type="match status" value="1"/>
</dbReference>
<dbReference type="Gene3D" id="1.10.287.470">
    <property type="entry name" value="Helix hairpin bin"/>
    <property type="match status" value="1"/>
</dbReference>
<dbReference type="InterPro" id="IPR006143">
    <property type="entry name" value="RND_pump_MFP"/>
</dbReference>